<gene>
    <name evidence="3" type="ORF">Q8F55_003782</name>
</gene>
<feature type="coiled-coil region" evidence="1">
    <location>
        <begin position="76"/>
        <end position="103"/>
    </location>
</feature>
<sequence>MSFNYSPLIDSLSPRTGGAVSPGRRVQRQPQIIDHAHPSASPPLRAACASQPVFINPLPASLSIEAESRAESELELGRQRAQLAREKALAEALQDERHRVERLPAKEEMGSWAQLLKRIDGAKKAGAKPDTAGFARPPQAYELYQAIDKRNIDFIMRVRDHAFNLLLQKNATDFPIIYAARIGPSHREIVILMIGAFSRYVNQLEEDDFKKKDVQNTLKMLRANLKLAIDNALLPAQQGNLLSSYLQVLIMSEGDSWLHRSVHDLALIIRAEDAKPVAQAEALVRRFSTKELRSVPGGVGDVDEYVANATLDLVIMSVWSVAAGQIGADALPTYTFARDLRTFTLFAEALQENRQKLPKVNGRIRKMMATLEELAGDTRKSIRGRLRDVQEALDK</sequence>
<evidence type="ECO:0000256" key="2">
    <source>
        <dbReference type="SAM" id="MobiDB-lite"/>
    </source>
</evidence>
<dbReference type="Proteomes" id="UP001565368">
    <property type="component" value="Unassembled WGS sequence"/>
</dbReference>
<keyword evidence="4" id="KW-1185">Reference proteome</keyword>
<accession>A0ABR3Q4X7</accession>
<protein>
    <submittedName>
        <fullName evidence="3">Uncharacterized protein</fullName>
    </submittedName>
</protein>
<keyword evidence="1" id="KW-0175">Coiled coil</keyword>
<feature type="region of interest" description="Disordered" evidence="2">
    <location>
        <begin position="1"/>
        <end position="26"/>
    </location>
</feature>
<evidence type="ECO:0000313" key="3">
    <source>
        <dbReference type="EMBL" id="KAL1409785.1"/>
    </source>
</evidence>
<evidence type="ECO:0000313" key="4">
    <source>
        <dbReference type="Proteomes" id="UP001565368"/>
    </source>
</evidence>
<dbReference type="EMBL" id="JBBXJM010000003">
    <property type="protein sequence ID" value="KAL1409785.1"/>
    <property type="molecule type" value="Genomic_DNA"/>
</dbReference>
<organism evidence="3 4">
    <name type="scientific">Vanrija albida</name>
    <dbReference type="NCBI Taxonomy" id="181172"/>
    <lineage>
        <taxon>Eukaryota</taxon>
        <taxon>Fungi</taxon>
        <taxon>Dikarya</taxon>
        <taxon>Basidiomycota</taxon>
        <taxon>Agaricomycotina</taxon>
        <taxon>Tremellomycetes</taxon>
        <taxon>Trichosporonales</taxon>
        <taxon>Trichosporonaceae</taxon>
        <taxon>Vanrija</taxon>
    </lineage>
</organism>
<name>A0ABR3Q4X7_9TREE</name>
<comment type="caution">
    <text evidence="3">The sequence shown here is derived from an EMBL/GenBank/DDBJ whole genome shotgun (WGS) entry which is preliminary data.</text>
</comment>
<proteinExistence type="predicted"/>
<dbReference type="RefSeq" id="XP_069209729.1">
    <property type="nucleotide sequence ID" value="XM_069352311.1"/>
</dbReference>
<reference evidence="3 4" key="1">
    <citation type="submission" date="2023-08" db="EMBL/GenBank/DDBJ databases">
        <title>Annotated Genome Sequence of Vanrija albida AlHP1.</title>
        <authorList>
            <person name="Herzog R."/>
        </authorList>
    </citation>
    <scope>NUCLEOTIDE SEQUENCE [LARGE SCALE GENOMIC DNA]</scope>
    <source>
        <strain evidence="3 4">AlHP1</strain>
    </source>
</reference>
<dbReference type="GeneID" id="95984825"/>
<evidence type="ECO:0000256" key="1">
    <source>
        <dbReference type="SAM" id="Coils"/>
    </source>
</evidence>